<gene>
    <name evidence="2" type="ORF">GCM10010954_05560</name>
</gene>
<accession>A0A917EV53</accession>
<protein>
    <submittedName>
        <fullName evidence="2">Peptidase</fullName>
    </submittedName>
</protein>
<proteinExistence type="inferred from homology"/>
<dbReference type="PANTHER" id="PTHR36512:SF3">
    <property type="entry name" value="BLR5678 PROTEIN"/>
    <property type="match status" value="1"/>
</dbReference>
<comment type="similarity">
    <text evidence="1">Belongs to the peptidase S58 family.</text>
</comment>
<keyword evidence="3" id="KW-1185">Reference proteome</keyword>
<evidence type="ECO:0000313" key="3">
    <source>
        <dbReference type="Proteomes" id="UP000660110"/>
    </source>
</evidence>
<dbReference type="CDD" id="cd02252">
    <property type="entry name" value="nylC_like"/>
    <property type="match status" value="1"/>
</dbReference>
<dbReference type="PANTHER" id="PTHR36512">
    <property type="entry name" value="D-AMINOPEPTIDASE"/>
    <property type="match status" value="1"/>
</dbReference>
<dbReference type="InterPro" id="IPR016117">
    <property type="entry name" value="ArgJ-like_dom_sf"/>
</dbReference>
<dbReference type="SUPFAM" id="SSF56266">
    <property type="entry name" value="DmpA/ArgJ-like"/>
    <property type="match status" value="1"/>
</dbReference>
<evidence type="ECO:0000313" key="2">
    <source>
        <dbReference type="EMBL" id="GGF09940.1"/>
    </source>
</evidence>
<reference evidence="2" key="2">
    <citation type="submission" date="2020-09" db="EMBL/GenBank/DDBJ databases">
        <authorList>
            <person name="Sun Q."/>
            <person name="Zhou Y."/>
        </authorList>
    </citation>
    <scope>NUCLEOTIDE SEQUENCE</scope>
    <source>
        <strain evidence="2">CGMCC 1.12153</strain>
    </source>
</reference>
<dbReference type="RefSeq" id="WP_188375932.1">
    <property type="nucleotide sequence ID" value="NZ_BMEL01000001.1"/>
</dbReference>
<dbReference type="Gene3D" id="3.60.70.12">
    <property type="entry name" value="L-amino peptidase D-ALA esterase/amidase"/>
    <property type="match status" value="1"/>
</dbReference>
<dbReference type="Pfam" id="PF03576">
    <property type="entry name" value="Peptidase_S58"/>
    <property type="match status" value="1"/>
</dbReference>
<name>A0A917EV53_HALAA</name>
<dbReference type="GO" id="GO:0004177">
    <property type="term" value="F:aminopeptidase activity"/>
    <property type="evidence" value="ECO:0007669"/>
    <property type="project" value="TreeGrafter"/>
</dbReference>
<dbReference type="AlphaFoldDB" id="A0A917EV53"/>
<reference evidence="2" key="1">
    <citation type="journal article" date="2014" name="Int. J. Syst. Evol. Microbiol.">
        <title>Complete genome sequence of Corynebacterium casei LMG S-19264T (=DSM 44701T), isolated from a smear-ripened cheese.</title>
        <authorList>
            <consortium name="US DOE Joint Genome Institute (JGI-PGF)"/>
            <person name="Walter F."/>
            <person name="Albersmeier A."/>
            <person name="Kalinowski J."/>
            <person name="Ruckert C."/>
        </authorList>
    </citation>
    <scope>NUCLEOTIDE SEQUENCE</scope>
    <source>
        <strain evidence="2">CGMCC 1.12153</strain>
    </source>
</reference>
<evidence type="ECO:0000256" key="1">
    <source>
        <dbReference type="ARBA" id="ARBA00007068"/>
    </source>
</evidence>
<dbReference type="EMBL" id="BMEL01000001">
    <property type="protein sequence ID" value="GGF09940.1"/>
    <property type="molecule type" value="Genomic_DNA"/>
</dbReference>
<sequence length="324" mass="34344">MKVIDVTDMKDFNFGHDQNDKAGTGCTVILAKEGATAGVNVRGGAPGTRETDLLKSENLVQKIHGLFLAGGSAFGLQAGSGVMDTLEKQGIGFDTPAAKVPIVPGAILYDLNVGSSTIRPDNGMGRRACENALLNKPFLAGNYGAGTGATVGKVLGNEQSMKGGIGTYAVQIHDLQVGAVVAVNCFGDVINPYNRERIAGVYNRKKRVFLHTEDLLLEQVLHPSTNRFSENTSIGAVVTNAVLSKPEANKMAALAHDGFARTMMPAHTFVDGDTIFTMSSGKVKVDLNSLSYLYAYVVEQAVLQAVYAAKSCYGIVANRDLKLE</sequence>
<dbReference type="Proteomes" id="UP000660110">
    <property type="component" value="Unassembled WGS sequence"/>
</dbReference>
<dbReference type="InterPro" id="IPR005321">
    <property type="entry name" value="Peptidase_S58_DmpA"/>
</dbReference>
<organism evidence="2 3">
    <name type="scientific">Halobacillus andaensis</name>
    <dbReference type="NCBI Taxonomy" id="1176239"/>
    <lineage>
        <taxon>Bacteria</taxon>
        <taxon>Bacillati</taxon>
        <taxon>Bacillota</taxon>
        <taxon>Bacilli</taxon>
        <taxon>Bacillales</taxon>
        <taxon>Bacillaceae</taxon>
        <taxon>Halobacillus</taxon>
    </lineage>
</organism>
<comment type="caution">
    <text evidence="2">The sequence shown here is derived from an EMBL/GenBank/DDBJ whole genome shotgun (WGS) entry which is preliminary data.</text>
</comment>